<reference evidence="1 2" key="1">
    <citation type="submission" date="2018-05" db="EMBL/GenBank/DDBJ databases">
        <authorList>
            <consortium name="PulseNet: The National Subtyping Network for Foodborne Disease Surveillance"/>
            <person name="Tarr C.L."/>
            <person name="Trees E."/>
            <person name="Katz L.S."/>
            <person name="Carleton-Romer H.A."/>
            <person name="Stroika S."/>
            <person name="Kucerova Z."/>
            <person name="Roache K.F."/>
            <person name="Sabol A.L."/>
            <person name="Besser J."/>
            <person name="Gerner-Smidt P."/>
        </authorList>
    </citation>
    <scope>NUCLEOTIDE SEQUENCE [LARGE SCALE GENOMIC DNA]</scope>
    <source>
        <strain evidence="1 2">D6489</strain>
    </source>
</reference>
<gene>
    <name evidence="1" type="ORF">YZ34_00565</name>
</gene>
<proteinExistence type="predicted"/>
<accession>A0A5L8LWH9</accession>
<sequence>MAIVIGIIVMIATAIWAIVCGTFWALFLFVVWCVILPSLFLIEKYGIINVAVSYVLILAGVVVLARIIKSKQY</sequence>
<name>A0A5L8LWH9_CAMLA</name>
<comment type="caution">
    <text evidence="1">The sequence shown here is derived from an EMBL/GenBank/DDBJ whole genome shotgun (WGS) entry which is preliminary data.</text>
</comment>
<dbReference type="EMBL" id="AABOWU010000001">
    <property type="protein sequence ID" value="EAI3913510.1"/>
    <property type="molecule type" value="Genomic_DNA"/>
</dbReference>
<evidence type="ECO:0000313" key="1">
    <source>
        <dbReference type="EMBL" id="EAI3913510.1"/>
    </source>
</evidence>
<dbReference type="RefSeq" id="WP_263659198.1">
    <property type="nucleotide sequence ID" value="NZ_JAPZJE010000003.1"/>
</dbReference>
<dbReference type="AlphaFoldDB" id="A0A5L8LWH9"/>
<evidence type="ECO:0000313" key="2">
    <source>
        <dbReference type="Proteomes" id="UP000559808"/>
    </source>
</evidence>
<organism evidence="1 2">
    <name type="scientific">Campylobacter lari</name>
    <dbReference type="NCBI Taxonomy" id="201"/>
    <lineage>
        <taxon>Bacteria</taxon>
        <taxon>Pseudomonadati</taxon>
        <taxon>Campylobacterota</taxon>
        <taxon>Epsilonproteobacteria</taxon>
        <taxon>Campylobacterales</taxon>
        <taxon>Campylobacteraceae</taxon>
        <taxon>Campylobacter</taxon>
    </lineage>
</organism>
<protein>
    <submittedName>
        <fullName evidence="1">Uncharacterized protein</fullName>
    </submittedName>
</protein>
<dbReference type="Proteomes" id="UP000559808">
    <property type="component" value="Unassembled WGS sequence"/>
</dbReference>